<proteinExistence type="predicted"/>
<dbReference type="Pfam" id="PF13692">
    <property type="entry name" value="Glyco_trans_1_4"/>
    <property type="match status" value="1"/>
</dbReference>
<keyword evidence="1" id="KW-0472">Membrane</keyword>
<dbReference type="GO" id="GO:0016740">
    <property type="term" value="F:transferase activity"/>
    <property type="evidence" value="ECO:0007669"/>
    <property type="project" value="UniProtKB-KW"/>
</dbReference>
<dbReference type="Gene3D" id="3.90.550.10">
    <property type="entry name" value="Spore Coat Polysaccharide Biosynthesis Protein SpsA, Chain A"/>
    <property type="match status" value="1"/>
</dbReference>
<dbReference type="CDD" id="cd04186">
    <property type="entry name" value="GT_2_like_c"/>
    <property type="match status" value="1"/>
</dbReference>
<organism evidence="3 4">
    <name type="scientific">Pedobacter paludis</name>
    <dbReference type="NCBI Taxonomy" id="2203212"/>
    <lineage>
        <taxon>Bacteria</taxon>
        <taxon>Pseudomonadati</taxon>
        <taxon>Bacteroidota</taxon>
        <taxon>Sphingobacteriia</taxon>
        <taxon>Sphingobacteriales</taxon>
        <taxon>Sphingobacteriaceae</taxon>
        <taxon>Pedobacter</taxon>
    </lineage>
</organism>
<evidence type="ECO:0000259" key="2">
    <source>
        <dbReference type="Pfam" id="PF00535"/>
    </source>
</evidence>
<evidence type="ECO:0000313" key="4">
    <source>
        <dbReference type="Proteomes" id="UP000245391"/>
    </source>
</evidence>
<dbReference type="CDD" id="cd03801">
    <property type="entry name" value="GT4_PimA-like"/>
    <property type="match status" value="1"/>
</dbReference>
<dbReference type="Gene3D" id="3.40.50.2000">
    <property type="entry name" value="Glycogen Phosphorylase B"/>
    <property type="match status" value="1"/>
</dbReference>
<dbReference type="RefSeq" id="WP_109931040.1">
    <property type="nucleotide sequence ID" value="NZ_QGNY01000005.1"/>
</dbReference>
<dbReference type="SUPFAM" id="SSF53756">
    <property type="entry name" value="UDP-Glycosyltransferase/glycogen phosphorylase"/>
    <property type="match status" value="1"/>
</dbReference>
<dbReference type="OrthoDB" id="9807209at2"/>
<dbReference type="Proteomes" id="UP000245391">
    <property type="component" value="Unassembled WGS sequence"/>
</dbReference>
<feature type="domain" description="Glycosyltransferase 2-like" evidence="2">
    <location>
        <begin position="133"/>
        <end position="259"/>
    </location>
</feature>
<keyword evidence="1" id="KW-1133">Transmembrane helix</keyword>
<dbReference type="EMBL" id="QGNY01000005">
    <property type="protein sequence ID" value="PWS31094.1"/>
    <property type="molecule type" value="Genomic_DNA"/>
</dbReference>
<keyword evidence="4" id="KW-1185">Reference proteome</keyword>
<dbReference type="PANTHER" id="PTHR43179:SF7">
    <property type="entry name" value="RHAMNOSYLTRANSFERASE WBBL"/>
    <property type="match status" value="1"/>
</dbReference>
<dbReference type="AlphaFoldDB" id="A0A317EWB9"/>
<dbReference type="Pfam" id="PF00535">
    <property type="entry name" value="Glycos_transf_2"/>
    <property type="match status" value="1"/>
</dbReference>
<dbReference type="InterPro" id="IPR001173">
    <property type="entry name" value="Glyco_trans_2-like"/>
</dbReference>
<comment type="caution">
    <text evidence="3">The sequence shown here is derived from an EMBL/GenBank/DDBJ whole genome shotgun (WGS) entry which is preliminary data.</text>
</comment>
<keyword evidence="1" id="KW-0812">Transmembrane</keyword>
<accession>A0A317EWB9</accession>
<dbReference type="InterPro" id="IPR029044">
    <property type="entry name" value="Nucleotide-diphossugar_trans"/>
</dbReference>
<reference evidence="4" key="1">
    <citation type="submission" date="2018-05" db="EMBL/GenBank/DDBJ databases">
        <title>Pedobacter paludis sp. nov., isolated from wetland soil.</title>
        <authorList>
            <person name="Zhang Y."/>
        </authorList>
    </citation>
    <scope>NUCLEOTIDE SEQUENCE [LARGE SCALE GENOMIC DNA]</scope>
    <source>
        <strain evidence="4">R-8</strain>
    </source>
</reference>
<evidence type="ECO:0000313" key="3">
    <source>
        <dbReference type="EMBL" id="PWS31094.1"/>
    </source>
</evidence>
<dbReference type="SUPFAM" id="SSF53448">
    <property type="entry name" value="Nucleotide-diphospho-sugar transferases"/>
    <property type="match status" value="1"/>
</dbReference>
<gene>
    <name evidence="3" type="ORF">DF947_16010</name>
</gene>
<feature type="transmembrane region" description="Helical" evidence="1">
    <location>
        <begin position="44"/>
        <end position="66"/>
    </location>
</feature>
<evidence type="ECO:0000256" key="1">
    <source>
        <dbReference type="SAM" id="Phobius"/>
    </source>
</evidence>
<sequence length="762" mass="88039">MKIYNWIDKYNQKVTFKILRKYNFGIAMGKSSLYYLNPKFYPKYLLRLLLVFFSTLFIKKSAYTAFNKLFSNKNSAFYSANKNSVFLNKIKDTIATLFGYRYFVDQTLHPLLSDTQILKNQIQIITFDKPLVSIIIPVFNHLDFTYNCIKSLQHNISSLYSYEIIVIDDCSTDATQIFFDTNTTGVRYFRNAENLGFIRSCNLGVEQSKGELVCFLNNDIQVCENWLESLVNTMNDDKVGCVGSKLVYPNGLLQEAGAIVYKDASAANYGRYNNPDHPEYNYLREVDYCSGASLIFRKKEFIELGYFDKNFIPAYYEDTDMCFSIRHTLKKKVVYQPLSMVIHFEGISSGLDIDLDPVKKYQKINKAKFQEKWKNELREYQNSGDETNALGKYLGKKTVLFIDDVIPAPDKDSGSNRLFQIIKLVKSLGYHIIFVPNDGIKRKRYFEHLVQEGVEVIYRFPNRKGMLNILQKKLPKIDFVWLCKLHNNYPFEYLFEQNPHLIKIYDTIDLHFLRMKREADLVDDLTLLDEANKIEKEELGFAKKSKITIAITNDEQKILEDAGVQNTFVIPNIHNPEFSDETFLPFEKRTGLVFIGGYAHKPNIDSAKWLINEIMPKVWKVEPDIKITLLGSNPNEEVLSLKSERVIIPGYIEDVSSFFNKNRIFVAPLRYGAGMKGKIGQSLSYGLPIVTSTIGAEGIGLTDGENYLLANTDEEFAKEILRLYNDEKLWNEISNSSKQLIQKYKPENTKKVIEAFLPRLSD</sequence>
<name>A0A317EWB9_9SPHI</name>
<dbReference type="PANTHER" id="PTHR43179">
    <property type="entry name" value="RHAMNOSYLTRANSFERASE WBBL"/>
    <property type="match status" value="1"/>
</dbReference>
<protein>
    <submittedName>
        <fullName evidence="3">Glycosyl transferase</fullName>
    </submittedName>
</protein>
<keyword evidence="3" id="KW-0808">Transferase</keyword>